<sequence length="202" mass="23809">MQILNHQTMNMTIHLFHQLLLILDIMTALKFKTFHLPMVLQGFKKSTIYPLLLLRTNHHHLLQKKHMVLKMIIMRPMKMVLIKAKMLLVAQTATLLIILTIHQLKTTIQKEFSTIMNITLVKFVTQKPHIRMMRLVGMSLIRNLPSQRHQEMPIKPQGNIILYPMRMQIQNLINLMICSIIKLFNLQNTECLRIFTRNSINS</sequence>
<evidence type="ECO:0000256" key="1">
    <source>
        <dbReference type="SAM" id="Phobius"/>
    </source>
</evidence>
<feature type="transmembrane region" description="Helical" evidence="1">
    <location>
        <begin position="80"/>
        <end position="101"/>
    </location>
</feature>
<proteinExistence type="predicted"/>
<keyword evidence="1" id="KW-0812">Transmembrane</keyword>
<dbReference type="EMBL" id="HBUF01110383">
    <property type="protein sequence ID" value="CAG6640040.1"/>
    <property type="molecule type" value="Transcribed_RNA"/>
</dbReference>
<evidence type="ECO:0000313" key="2">
    <source>
        <dbReference type="EMBL" id="CAG6640040.1"/>
    </source>
</evidence>
<keyword evidence="1" id="KW-0472">Membrane</keyword>
<reference evidence="2" key="1">
    <citation type="submission" date="2021-05" db="EMBL/GenBank/DDBJ databases">
        <authorList>
            <person name="Alioto T."/>
            <person name="Alioto T."/>
            <person name="Gomez Garrido J."/>
        </authorList>
    </citation>
    <scope>NUCLEOTIDE SEQUENCE</scope>
</reference>
<protein>
    <submittedName>
        <fullName evidence="2">Uncharacterized protein</fullName>
    </submittedName>
</protein>
<name>A0A8D8W060_9HEMI</name>
<keyword evidence="1" id="KW-1133">Transmembrane helix</keyword>
<organism evidence="2">
    <name type="scientific">Cacopsylla melanoneura</name>
    <dbReference type="NCBI Taxonomy" id="428564"/>
    <lineage>
        <taxon>Eukaryota</taxon>
        <taxon>Metazoa</taxon>
        <taxon>Ecdysozoa</taxon>
        <taxon>Arthropoda</taxon>
        <taxon>Hexapoda</taxon>
        <taxon>Insecta</taxon>
        <taxon>Pterygota</taxon>
        <taxon>Neoptera</taxon>
        <taxon>Paraneoptera</taxon>
        <taxon>Hemiptera</taxon>
        <taxon>Sternorrhyncha</taxon>
        <taxon>Psylloidea</taxon>
        <taxon>Psyllidae</taxon>
        <taxon>Psyllinae</taxon>
        <taxon>Cacopsylla</taxon>
    </lineage>
</organism>
<dbReference type="AlphaFoldDB" id="A0A8D8W060"/>
<accession>A0A8D8W060</accession>